<dbReference type="SUPFAM" id="SSF56059">
    <property type="entry name" value="Glutathione synthetase ATP-binding domain-like"/>
    <property type="match status" value="1"/>
</dbReference>
<dbReference type="InterPro" id="IPR026838">
    <property type="entry name" value="YheC/D"/>
</dbReference>
<dbReference type="GO" id="GO:0005524">
    <property type="term" value="F:ATP binding"/>
    <property type="evidence" value="ECO:0007669"/>
    <property type="project" value="UniProtKB-UniRule"/>
</dbReference>
<dbReference type="eggNOG" id="COG0189">
    <property type="taxonomic scope" value="Bacteria"/>
</dbReference>
<dbReference type="PANTHER" id="PTHR21621">
    <property type="entry name" value="RIBOSOMAL PROTEIN S6 MODIFICATION PROTEIN"/>
    <property type="match status" value="1"/>
</dbReference>
<dbReference type="Proteomes" id="UP000008467">
    <property type="component" value="Chromosome"/>
</dbReference>
<evidence type="ECO:0000259" key="2">
    <source>
        <dbReference type="PROSITE" id="PS50975"/>
    </source>
</evidence>
<accession>F2JGI6</accession>
<keyword evidence="1 3" id="KW-0067">ATP-binding</keyword>
<dbReference type="PROSITE" id="PS50975">
    <property type="entry name" value="ATP_GRASP"/>
    <property type="match status" value="1"/>
</dbReference>
<dbReference type="Gene3D" id="3.30.470.20">
    <property type="entry name" value="ATP-grasp fold, B domain"/>
    <property type="match status" value="1"/>
</dbReference>
<evidence type="ECO:0000256" key="1">
    <source>
        <dbReference type="PROSITE-ProRule" id="PRU00409"/>
    </source>
</evidence>
<feature type="domain" description="ATP-grasp" evidence="2">
    <location>
        <begin position="112"/>
        <end position="338"/>
    </location>
</feature>
<keyword evidence="4" id="KW-1185">Reference proteome</keyword>
<dbReference type="KEGG" id="cle:Clole_1213"/>
<dbReference type="InterPro" id="IPR011761">
    <property type="entry name" value="ATP-grasp"/>
</dbReference>
<protein>
    <submittedName>
        <fullName evidence="3">Glutathione synthetase ATP-binding protein</fullName>
    </submittedName>
</protein>
<gene>
    <name evidence="3" type="ordered locus">Clole_1213</name>
</gene>
<dbReference type="GO" id="GO:0046872">
    <property type="term" value="F:metal ion binding"/>
    <property type="evidence" value="ECO:0007669"/>
    <property type="project" value="InterPro"/>
</dbReference>
<dbReference type="GO" id="GO:0016879">
    <property type="term" value="F:ligase activity, forming carbon-nitrogen bonds"/>
    <property type="evidence" value="ECO:0007669"/>
    <property type="project" value="TreeGrafter"/>
</dbReference>
<dbReference type="RefSeq" id="WP_013656240.1">
    <property type="nucleotide sequence ID" value="NC_015275.1"/>
</dbReference>
<evidence type="ECO:0000313" key="3">
    <source>
        <dbReference type="EMBL" id="ADZ82941.1"/>
    </source>
</evidence>
<dbReference type="STRING" id="642492.Clole_1213"/>
<proteinExistence type="predicted"/>
<keyword evidence="1" id="KW-0547">Nucleotide-binding</keyword>
<dbReference type="Pfam" id="PF14398">
    <property type="entry name" value="ATPgrasp_YheCD"/>
    <property type="match status" value="1"/>
</dbReference>
<dbReference type="EMBL" id="CP002582">
    <property type="protein sequence ID" value="ADZ82941.1"/>
    <property type="molecule type" value="Genomic_DNA"/>
</dbReference>
<dbReference type="PANTHER" id="PTHR21621:SF0">
    <property type="entry name" value="BETA-CITRYLGLUTAMATE SYNTHASE B-RELATED"/>
    <property type="match status" value="1"/>
</dbReference>
<sequence>MVLIGYLYVRRHPGKLLRAYHYACAAKELGADFMYFTLNDVNYEKRQIHGYILVDGKWKRANRPFPNVMINAYVPKRHHSLRALYELLRLEIPCTTFWVGDKMMINNRLKKGGLFEKYIIPSKKIDSVKDVFHFLEQYPKVVIKPLNSRQGKNVYYIEKTTNSYIIEIDNKKQRYDYEQISQIISEKLKEKQYLVQPYINSKTRDGRSFDLRIHLIKNGDNKWVNTTTYARISSSESIISNIHHGGKRVPLDTFLQQEFPQDVEELTKELKTFGLELAAHFEKQAHKEFDQLGIDVGIDEQKRFWLYEINGRPGYPPSLFGKVGMEKNLISYAIHLANKKDN</sequence>
<evidence type="ECO:0000313" key="4">
    <source>
        <dbReference type="Proteomes" id="UP000008467"/>
    </source>
</evidence>
<reference evidence="3 4" key="1">
    <citation type="journal article" date="2011" name="J. Bacteriol.">
        <title>Complete genome sequence of the cellulose-degrading bacterium Cellulosilyticum lentocellum.</title>
        <authorList>
            <consortium name="US DOE Joint Genome Institute"/>
            <person name="Miller D.A."/>
            <person name="Suen G."/>
            <person name="Bruce D."/>
            <person name="Copeland A."/>
            <person name="Cheng J.F."/>
            <person name="Detter C."/>
            <person name="Goodwin L.A."/>
            <person name="Han C.S."/>
            <person name="Hauser L.J."/>
            <person name="Land M.L."/>
            <person name="Lapidus A."/>
            <person name="Lucas S."/>
            <person name="Meincke L."/>
            <person name="Pitluck S."/>
            <person name="Tapia R."/>
            <person name="Teshima H."/>
            <person name="Woyke T."/>
            <person name="Fox B.G."/>
            <person name="Angert E.R."/>
            <person name="Currie C.R."/>
        </authorList>
    </citation>
    <scope>NUCLEOTIDE SEQUENCE [LARGE SCALE GENOMIC DNA]</scope>
    <source>
        <strain evidence="4">ATCC 49066 / DSM 5427 / NCIMB 11756 / RHM5</strain>
    </source>
</reference>
<dbReference type="HOGENOM" id="CLU_044334_1_0_9"/>
<dbReference type="AlphaFoldDB" id="F2JGI6"/>
<organism evidence="3 4">
    <name type="scientific">Cellulosilyticum lentocellum (strain ATCC 49066 / DSM 5427 / NCIMB 11756 / RHM5)</name>
    <name type="common">Clostridium lentocellum</name>
    <dbReference type="NCBI Taxonomy" id="642492"/>
    <lineage>
        <taxon>Bacteria</taxon>
        <taxon>Bacillati</taxon>
        <taxon>Bacillota</taxon>
        <taxon>Clostridia</taxon>
        <taxon>Lachnospirales</taxon>
        <taxon>Cellulosilyticaceae</taxon>
        <taxon>Cellulosilyticum</taxon>
    </lineage>
</organism>
<dbReference type="GO" id="GO:0005737">
    <property type="term" value="C:cytoplasm"/>
    <property type="evidence" value="ECO:0007669"/>
    <property type="project" value="TreeGrafter"/>
</dbReference>
<name>F2JGI6_CELLD</name>